<reference evidence="2" key="1">
    <citation type="journal article" date="2023" name="Hortic. Res.">
        <title>A chromosome-level phased genome enabling allele-level studies in sweet orange: a case study on citrus Huanglongbing tolerance.</title>
        <authorList>
            <person name="Wu B."/>
            <person name="Yu Q."/>
            <person name="Deng Z."/>
            <person name="Duan Y."/>
            <person name="Luo F."/>
            <person name="Gmitter F. Jr."/>
        </authorList>
    </citation>
    <scope>NUCLEOTIDE SEQUENCE [LARGE SCALE GENOMIC DNA]</scope>
    <source>
        <strain evidence="2">cv. Valencia</strain>
    </source>
</reference>
<organism evidence="1 2">
    <name type="scientific">Citrus sinensis</name>
    <name type="common">Sweet orange</name>
    <name type="synonym">Citrus aurantium var. sinensis</name>
    <dbReference type="NCBI Taxonomy" id="2711"/>
    <lineage>
        <taxon>Eukaryota</taxon>
        <taxon>Viridiplantae</taxon>
        <taxon>Streptophyta</taxon>
        <taxon>Embryophyta</taxon>
        <taxon>Tracheophyta</taxon>
        <taxon>Spermatophyta</taxon>
        <taxon>Magnoliopsida</taxon>
        <taxon>eudicotyledons</taxon>
        <taxon>Gunneridae</taxon>
        <taxon>Pentapetalae</taxon>
        <taxon>rosids</taxon>
        <taxon>malvids</taxon>
        <taxon>Sapindales</taxon>
        <taxon>Rutaceae</taxon>
        <taxon>Aurantioideae</taxon>
        <taxon>Citrus</taxon>
    </lineage>
</organism>
<evidence type="ECO:0000313" key="1">
    <source>
        <dbReference type="EMBL" id="KAH9783560.1"/>
    </source>
</evidence>
<proteinExistence type="predicted"/>
<accession>A0ACB8MDQ2</accession>
<sequence>MRPVIMVDYGGKMPELQEHLCELLKRCQKESPSFEHLRVMVIEDMIYLIHVKGLAEYVSSSLSSEAELHFVDLEQDPPKVAAPYRTDHTIEATSSNITISPQSTEVVDLSSCICDSQSCLSCDKFLRSEHGLSKRWLLGYPVVYLFDKEHIADAIYNLSTQSLRIFKILVTRNGPFSKGSMPEELMSFSVPYELSMEGSNEPWAEMFLAKMQSKWAKCDPTWRTLQMEMLLDLKQSNQGR</sequence>
<dbReference type="EMBL" id="CM039172">
    <property type="protein sequence ID" value="KAH9783560.1"/>
    <property type="molecule type" value="Genomic_DNA"/>
</dbReference>
<dbReference type="Proteomes" id="UP000829398">
    <property type="component" value="Chromosome 3"/>
</dbReference>
<protein>
    <submittedName>
        <fullName evidence="1">Uncharacterized protein</fullName>
    </submittedName>
</protein>
<name>A0ACB8MDQ2_CITSI</name>
<keyword evidence="2" id="KW-1185">Reference proteome</keyword>
<evidence type="ECO:0000313" key="2">
    <source>
        <dbReference type="Proteomes" id="UP000829398"/>
    </source>
</evidence>
<gene>
    <name evidence="1" type="ORF">KPL71_009355</name>
</gene>
<comment type="caution">
    <text evidence="1">The sequence shown here is derived from an EMBL/GenBank/DDBJ whole genome shotgun (WGS) entry which is preliminary data.</text>
</comment>